<keyword evidence="4 6" id="KW-0998">Cell outer membrane</keyword>
<keyword evidence="2 6" id="KW-0472">Membrane</keyword>
<protein>
    <recommendedName>
        <fullName evidence="6">Outer membrane protein assembly factor BamD</fullName>
    </recommendedName>
</protein>
<feature type="signal peptide" evidence="7">
    <location>
        <begin position="1"/>
        <end position="19"/>
    </location>
</feature>
<dbReference type="InterPro" id="IPR017689">
    <property type="entry name" value="BamD"/>
</dbReference>
<evidence type="ECO:0000256" key="7">
    <source>
        <dbReference type="SAM" id="SignalP"/>
    </source>
</evidence>
<dbReference type="InterPro" id="IPR039565">
    <property type="entry name" value="BamD-like"/>
</dbReference>
<dbReference type="PANTHER" id="PTHR37423:SF1">
    <property type="entry name" value="OUTER MEMBRANE PROTEIN ASSEMBLY FACTOR BAMD"/>
    <property type="match status" value="1"/>
</dbReference>
<evidence type="ECO:0000256" key="3">
    <source>
        <dbReference type="ARBA" id="ARBA00023139"/>
    </source>
</evidence>
<dbReference type="Pfam" id="PF13525">
    <property type="entry name" value="YfiO"/>
    <property type="match status" value="1"/>
</dbReference>
<dbReference type="GO" id="GO:1990063">
    <property type="term" value="C:Bam protein complex"/>
    <property type="evidence" value="ECO:0007669"/>
    <property type="project" value="TreeGrafter"/>
</dbReference>
<reference evidence="10" key="1">
    <citation type="submission" date="2015-08" db="EMBL/GenBank/DDBJ databases">
        <authorList>
            <person name="Varghese N."/>
        </authorList>
    </citation>
    <scope>NUCLEOTIDE SEQUENCE [LARGE SCALE GENOMIC DNA]</scope>
    <source>
        <strain evidence="10">DSM 18181</strain>
    </source>
</reference>
<feature type="domain" description="Outer membrane lipoprotein BamD-like" evidence="8">
    <location>
        <begin position="42"/>
        <end position="245"/>
    </location>
</feature>
<evidence type="ECO:0000256" key="1">
    <source>
        <dbReference type="ARBA" id="ARBA00022729"/>
    </source>
</evidence>
<dbReference type="AlphaFoldDB" id="A0A0K6I5I5"/>
<keyword evidence="1 6" id="KW-0732">Signal</keyword>
<dbReference type="RefSeq" id="WP_055451089.1">
    <property type="nucleotide sequence ID" value="NZ_CYHF01000007.1"/>
</dbReference>
<gene>
    <name evidence="6" type="primary">bamD</name>
    <name evidence="9" type="ORF">Ga0061069_10745</name>
</gene>
<name>A0A0K6I5I5_9BURK</name>
<feature type="chain" id="PRO_5008990675" description="Outer membrane protein assembly factor BamD" evidence="7">
    <location>
        <begin position="20"/>
        <end position="273"/>
    </location>
</feature>
<proteinExistence type="inferred from homology"/>
<organism evidence="9 10">
    <name type="scientific">Thiomonas bhubaneswarensis</name>
    <dbReference type="NCBI Taxonomy" id="339866"/>
    <lineage>
        <taxon>Bacteria</taxon>
        <taxon>Pseudomonadati</taxon>
        <taxon>Pseudomonadota</taxon>
        <taxon>Betaproteobacteria</taxon>
        <taxon>Burkholderiales</taxon>
        <taxon>Thiomonas</taxon>
    </lineage>
</organism>
<dbReference type="Proteomes" id="UP000183649">
    <property type="component" value="Unassembled WGS sequence"/>
</dbReference>
<keyword evidence="3 6" id="KW-0564">Palmitate</keyword>
<keyword evidence="5 6" id="KW-0449">Lipoprotein</keyword>
<dbReference type="Gene3D" id="1.25.40.10">
    <property type="entry name" value="Tetratricopeptide repeat domain"/>
    <property type="match status" value="1"/>
</dbReference>
<keyword evidence="10" id="KW-1185">Reference proteome</keyword>
<comment type="subunit">
    <text evidence="6">Part of the Bam complex.</text>
</comment>
<dbReference type="InterPro" id="IPR011990">
    <property type="entry name" value="TPR-like_helical_dom_sf"/>
</dbReference>
<evidence type="ECO:0000256" key="5">
    <source>
        <dbReference type="ARBA" id="ARBA00023288"/>
    </source>
</evidence>
<evidence type="ECO:0000256" key="4">
    <source>
        <dbReference type="ARBA" id="ARBA00023237"/>
    </source>
</evidence>
<dbReference type="GO" id="GO:0051205">
    <property type="term" value="P:protein insertion into membrane"/>
    <property type="evidence" value="ECO:0007669"/>
    <property type="project" value="UniProtKB-UniRule"/>
</dbReference>
<dbReference type="SUPFAM" id="SSF48452">
    <property type="entry name" value="TPR-like"/>
    <property type="match status" value="1"/>
</dbReference>
<dbReference type="NCBIfam" id="TIGR03302">
    <property type="entry name" value="OM_YfiO"/>
    <property type="match status" value="1"/>
</dbReference>
<dbReference type="EMBL" id="CYHF01000007">
    <property type="protein sequence ID" value="CUA98308.1"/>
    <property type="molecule type" value="Genomic_DNA"/>
</dbReference>
<dbReference type="STRING" id="339866.GCA_001418255_02084"/>
<sequence>MRVALYRLWTLRLMGTAAAAVLLGLGGCASSPSKDETLGWSSAKLYAEAKDEMNSGNTEKGVKLYEKLESRYPYGLMAQQALIEIAYGNYKQGERAQALAAADRFLKLYPNNPYTDYVLYLKGLINFNTDQGWFSFLSDQKLYERDQAAAKQSFESFKELVTRFPESKYAPDARQRMRYIVNSLAEYETHVALFYYRRGAYVAAADRAQRAIEHYQDAPATQLALAILVDAYGKLGLTQLRDDAERVLKLNYPNSTYLTEGLPARNEPFWKLW</sequence>
<comment type="function">
    <text evidence="6">Part of the outer membrane protein assembly complex, which is involved in assembly and insertion of beta-barrel proteins into the outer membrane.</text>
</comment>
<comment type="similarity">
    <text evidence="6">Belongs to the BamD family.</text>
</comment>
<comment type="subcellular location">
    <subcellularLocation>
        <location evidence="6">Cell outer membrane</location>
        <topology evidence="6">Lipid-anchor</topology>
    </subcellularLocation>
</comment>
<evidence type="ECO:0000256" key="6">
    <source>
        <dbReference type="HAMAP-Rule" id="MF_00922"/>
    </source>
</evidence>
<accession>A0A0K6I5I5</accession>
<evidence type="ECO:0000259" key="8">
    <source>
        <dbReference type="Pfam" id="PF13525"/>
    </source>
</evidence>
<dbReference type="HAMAP" id="MF_00922">
    <property type="entry name" value="OM_assembly_BamD"/>
    <property type="match status" value="1"/>
</dbReference>
<dbReference type="CDD" id="cd15830">
    <property type="entry name" value="BamD"/>
    <property type="match status" value="1"/>
</dbReference>
<evidence type="ECO:0000313" key="9">
    <source>
        <dbReference type="EMBL" id="CUA98308.1"/>
    </source>
</evidence>
<dbReference type="PROSITE" id="PS51257">
    <property type="entry name" value="PROKAR_LIPOPROTEIN"/>
    <property type="match status" value="1"/>
</dbReference>
<evidence type="ECO:0000256" key="2">
    <source>
        <dbReference type="ARBA" id="ARBA00023136"/>
    </source>
</evidence>
<dbReference type="GO" id="GO:0043165">
    <property type="term" value="P:Gram-negative-bacterium-type cell outer membrane assembly"/>
    <property type="evidence" value="ECO:0007669"/>
    <property type="project" value="UniProtKB-UniRule"/>
</dbReference>
<dbReference type="OrthoDB" id="9779191at2"/>
<dbReference type="PANTHER" id="PTHR37423">
    <property type="entry name" value="SOLUBLE LYTIC MUREIN TRANSGLYCOSYLASE-RELATED"/>
    <property type="match status" value="1"/>
</dbReference>
<evidence type="ECO:0000313" key="10">
    <source>
        <dbReference type="Proteomes" id="UP000183649"/>
    </source>
</evidence>